<feature type="transmembrane region" description="Helical" evidence="8">
    <location>
        <begin position="42"/>
        <end position="67"/>
    </location>
</feature>
<feature type="transmembrane region" description="Helical" evidence="8">
    <location>
        <begin position="79"/>
        <end position="101"/>
    </location>
</feature>
<keyword evidence="10" id="KW-1185">Reference proteome</keyword>
<dbReference type="STRING" id="1552.A7L45_03555"/>
<dbReference type="PRINTS" id="PR00173">
    <property type="entry name" value="EDTRNSPORT"/>
</dbReference>
<feature type="transmembrane region" description="Helical" evidence="8">
    <location>
        <begin position="347"/>
        <end position="375"/>
    </location>
</feature>
<evidence type="ECO:0000256" key="1">
    <source>
        <dbReference type="ARBA" id="ARBA00004651"/>
    </source>
</evidence>
<protein>
    <submittedName>
        <fullName evidence="9">Glutamate:protein symporter</fullName>
    </submittedName>
</protein>
<dbReference type="InterPro" id="IPR018107">
    <property type="entry name" value="Na-dicarboxylate_symporter_CS"/>
</dbReference>
<dbReference type="Pfam" id="PF00375">
    <property type="entry name" value="SDF"/>
    <property type="match status" value="1"/>
</dbReference>
<accession>A0A1J0GCX1</accession>
<dbReference type="KEGG" id="ceu:A7L45_03555"/>
<dbReference type="SUPFAM" id="SSF118215">
    <property type="entry name" value="Proton glutamate symport protein"/>
    <property type="match status" value="1"/>
</dbReference>
<evidence type="ECO:0000256" key="5">
    <source>
        <dbReference type="ARBA" id="ARBA00022847"/>
    </source>
</evidence>
<feature type="transmembrane region" description="Helical" evidence="8">
    <location>
        <begin position="153"/>
        <end position="170"/>
    </location>
</feature>
<dbReference type="PANTHER" id="PTHR42865">
    <property type="entry name" value="PROTON/GLUTAMATE-ASPARTATE SYMPORTER"/>
    <property type="match status" value="1"/>
</dbReference>
<dbReference type="FunFam" id="1.10.3860.10:FF:000001">
    <property type="entry name" value="C4-dicarboxylate transport protein"/>
    <property type="match status" value="1"/>
</dbReference>
<feature type="transmembrane region" description="Helical" evidence="8">
    <location>
        <begin position="228"/>
        <end position="253"/>
    </location>
</feature>
<evidence type="ECO:0000256" key="6">
    <source>
        <dbReference type="ARBA" id="ARBA00022989"/>
    </source>
</evidence>
<dbReference type="InterPro" id="IPR001991">
    <property type="entry name" value="Na-dicarboxylate_symporter"/>
</dbReference>
<evidence type="ECO:0000313" key="9">
    <source>
        <dbReference type="EMBL" id="APC39201.1"/>
    </source>
</evidence>
<evidence type="ECO:0000256" key="4">
    <source>
        <dbReference type="ARBA" id="ARBA00022692"/>
    </source>
</evidence>
<dbReference type="Proteomes" id="UP000182569">
    <property type="component" value="Chromosome"/>
</dbReference>
<keyword evidence="6 8" id="KW-1133">Transmembrane helix</keyword>
<feature type="transmembrane region" description="Helical" evidence="8">
    <location>
        <begin position="314"/>
        <end position="341"/>
    </location>
</feature>
<keyword evidence="7 8" id="KW-0472">Membrane</keyword>
<feature type="transmembrane region" description="Helical" evidence="8">
    <location>
        <begin position="198"/>
        <end position="216"/>
    </location>
</feature>
<dbReference type="EMBL" id="CP015756">
    <property type="protein sequence ID" value="APC39201.1"/>
    <property type="molecule type" value="Genomic_DNA"/>
</dbReference>
<comment type="subcellular location">
    <subcellularLocation>
        <location evidence="1">Cell membrane</location>
        <topology evidence="1">Multi-pass membrane protein</topology>
    </subcellularLocation>
</comment>
<keyword evidence="3" id="KW-1003">Cell membrane</keyword>
<organism evidence="9 10">
    <name type="scientific">Clostridium estertheticum subsp. estertheticum</name>
    <dbReference type="NCBI Taxonomy" id="1552"/>
    <lineage>
        <taxon>Bacteria</taxon>
        <taxon>Bacillati</taxon>
        <taxon>Bacillota</taxon>
        <taxon>Clostridia</taxon>
        <taxon>Eubacteriales</taxon>
        <taxon>Clostridiaceae</taxon>
        <taxon>Clostridium</taxon>
    </lineage>
</organism>
<evidence type="ECO:0000256" key="8">
    <source>
        <dbReference type="SAM" id="Phobius"/>
    </source>
</evidence>
<dbReference type="PROSITE" id="PS00713">
    <property type="entry name" value="NA_DICARBOXYL_SYMP_1"/>
    <property type="match status" value="1"/>
</dbReference>
<keyword evidence="2" id="KW-0813">Transport</keyword>
<dbReference type="OrthoDB" id="9768885at2"/>
<dbReference type="GO" id="GO:0006835">
    <property type="term" value="P:dicarboxylic acid transport"/>
    <property type="evidence" value="ECO:0007669"/>
    <property type="project" value="TreeGrafter"/>
</dbReference>
<dbReference type="GO" id="GO:0005886">
    <property type="term" value="C:plasma membrane"/>
    <property type="evidence" value="ECO:0007669"/>
    <property type="project" value="UniProtKB-SubCell"/>
</dbReference>
<sequence>MKKLKLGLGTQILIGLTLGVIVGAVFYGNPAVIPFLQPLGDVFIRLIKMIIVPIIFCALVVGIAGGEDGKQIGRLGLKTLIYFEVVTTVAILIGILAGNVFHPGTGIDMATLVKTNISSYVSTTKSVANHSTVDMLVNIVPTNIVSAMAEGNMLSIIFFSVMFGLGISAVGEKAKPVLRLCQGISEAMFWVTNQVMKVAPIGVFGLMGVTVSKFGLKSLIPLGKLTFTVYGCMIFFVLVILGLIAKMVGINIFSLIKVLKDEIILAYTTASSEAVLPRVMNKMESFGCSKSIVSFVIPTGYSFNLDGSTLYQSIAALFIAQLYGVHLSILAQVNLVVVLAITSKGMAGVAGASLVVLLATLGSVGIPLEGVAFVAGIDRILDMARTVVNVVGNSLAAVVMSKWEGKYDAVKGEKYLEEIKNGVIDSNEAQSL</sequence>
<dbReference type="GO" id="GO:0015293">
    <property type="term" value="F:symporter activity"/>
    <property type="evidence" value="ECO:0007669"/>
    <property type="project" value="UniProtKB-KW"/>
</dbReference>
<reference evidence="10" key="1">
    <citation type="journal article" date="2016" name="Front. Microbiol.">
        <title>Complete Genome Sequence of Clostridium estertheticum DSM 8809, a Microbe Identified in Spoiled Vacuum Packed Beef.</title>
        <authorList>
            <person name="Yu Z."/>
            <person name="Gunn L."/>
            <person name="Brennan E."/>
            <person name="Reid R."/>
            <person name="Wall P.G."/>
            <person name="Gaora O.P."/>
            <person name="Hurley D."/>
            <person name="Bolton D."/>
            <person name="Fanning S."/>
        </authorList>
    </citation>
    <scope>NUCLEOTIDE SEQUENCE [LARGE SCALE GENOMIC DNA]</scope>
    <source>
        <strain evidence="10">DSM 8809</strain>
    </source>
</reference>
<dbReference type="Gene3D" id="1.10.3860.10">
    <property type="entry name" value="Sodium:dicarboxylate symporter"/>
    <property type="match status" value="1"/>
</dbReference>
<gene>
    <name evidence="9" type="ORF">A7L45_03555</name>
</gene>
<dbReference type="InterPro" id="IPR036458">
    <property type="entry name" value="Na:dicarbo_symporter_sf"/>
</dbReference>
<dbReference type="RefSeq" id="WP_071611497.1">
    <property type="nucleotide sequence ID" value="NZ_CP015756.1"/>
</dbReference>
<name>A0A1J0GCX1_9CLOT</name>
<evidence type="ECO:0000256" key="2">
    <source>
        <dbReference type="ARBA" id="ARBA00022448"/>
    </source>
</evidence>
<dbReference type="PROSITE" id="PS00714">
    <property type="entry name" value="NA_DICARBOXYL_SYMP_2"/>
    <property type="match status" value="1"/>
</dbReference>
<feature type="transmembrane region" description="Helical" evidence="8">
    <location>
        <begin position="12"/>
        <end position="36"/>
    </location>
</feature>
<keyword evidence="5" id="KW-0769">Symport</keyword>
<evidence type="ECO:0000256" key="7">
    <source>
        <dbReference type="ARBA" id="ARBA00023136"/>
    </source>
</evidence>
<dbReference type="AlphaFoldDB" id="A0A1J0GCX1"/>
<evidence type="ECO:0000256" key="3">
    <source>
        <dbReference type="ARBA" id="ARBA00022475"/>
    </source>
</evidence>
<proteinExistence type="predicted"/>
<keyword evidence="4 8" id="KW-0812">Transmembrane</keyword>
<dbReference type="PANTHER" id="PTHR42865:SF7">
    <property type="entry name" value="PROTON_GLUTAMATE-ASPARTATE SYMPORTER"/>
    <property type="match status" value="1"/>
</dbReference>
<evidence type="ECO:0000313" key="10">
    <source>
        <dbReference type="Proteomes" id="UP000182569"/>
    </source>
</evidence>